<evidence type="ECO:0000313" key="9">
    <source>
        <dbReference type="EMBL" id="QIO08480.1"/>
    </source>
</evidence>
<dbReference type="Proteomes" id="UP000501939">
    <property type="component" value="Chromosome"/>
</dbReference>
<keyword evidence="1 6" id="KW-0645">Protease</keyword>
<reference evidence="9 10" key="1">
    <citation type="submission" date="2020-03" db="EMBL/GenBank/DDBJ databases">
        <authorList>
            <person name="Zhu W."/>
        </authorList>
    </citation>
    <scope>NUCLEOTIDE SEQUENCE [LARGE SCALE GENOMIC DNA]</scope>
    <source>
        <strain evidence="9 10">185</strain>
    </source>
</reference>
<dbReference type="GO" id="GO:0016020">
    <property type="term" value="C:membrane"/>
    <property type="evidence" value="ECO:0007669"/>
    <property type="project" value="TreeGrafter"/>
</dbReference>
<keyword evidence="3 6" id="KW-0378">Hydrolase</keyword>
<evidence type="ECO:0000256" key="6">
    <source>
        <dbReference type="RuleBase" id="RU003983"/>
    </source>
</evidence>
<sequence>MFLKKILLSSCVLLTLSGCTTVAELTGNDSTTLSLNAAQDYQLIVNDAKAQNALDTSSSTYKRVNAVFLKMKPFADQVNKTGQQFDWKLSVLKSNELNAFVMPGGKVVFFTGIVNQLKLTDAEIAAIMGHEMTHALEEHSKRSAGATAITDMAVKLGKSYAGEKLGSLGSQAVDIGSKYGVGLPYSRNLESKADRGGLMLMAKAGYNPEAAITVWEKMNKADGGSTNGAQKFTSTHPSNNDRITDLKKNMVEAKQLYAASAKAK</sequence>
<dbReference type="EMBL" id="CP049916">
    <property type="protein sequence ID" value="QIO08480.1"/>
    <property type="molecule type" value="Genomic_DNA"/>
</dbReference>
<dbReference type="InterPro" id="IPR051156">
    <property type="entry name" value="Mito/Outer_Membr_Metalloprot"/>
</dbReference>
<feature type="signal peptide" evidence="7">
    <location>
        <begin position="1"/>
        <end position="23"/>
    </location>
</feature>
<dbReference type="InterPro" id="IPR001915">
    <property type="entry name" value="Peptidase_M48"/>
</dbReference>
<evidence type="ECO:0000256" key="1">
    <source>
        <dbReference type="ARBA" id="ARBA00022670"/>
    </source>
</evidence>
<feature type="domain" description="Peptidase M48" evidence="8">
    <location>
        <begin position="71"/>
        <end position="248"/>
    </location>
</feature>
<evidence type="ECO:0000256" key="3">
    <source>
        <dbReference type="ARBA" id="ARBA00022801"/>
    </source>
</evidence>
<evidence type="ECO:0000256" key="2">
    <source>
        <dbReference type="ARBA" id="ARBA00022723"/>
    </source>
</evidence>
<protein>
    <submittedName>
        <fullName evidence="9">M48 family metallopeptidase</fullName>
    </submittedName>
</protein>
<dbReference type="AlphaFoldDB" id="A0A6G8S314"/>
<accession>A0A6G8S314</accession>
<dbReference type="PANTHER" id="PTHR22726">
    <property type="entry name" value="METALLOENDOPEPTIDASE OMA1"/>
    <property type="match status" value="1"/>
</dbReference>
<keyword evidence="5 6" id="KW-0482">Metalloprotease</keyword>
<evidence type="ECO:0000256" key="7">
    <source>
        <dbReference type="SAM" id="SignalP"/>
    </source>
</evidence>
<evidence type="ECO:0000259" key="8">
    <source>
        <dbReference type="Pfam" id="PF01435"/>
    </source>
</evidence>
<keyword evidence="7" id="KW-0732">Signal</keyword>
<dbReference type="PROSITE" id="PS51257">
    <property type="entry name" value="PROKAR_LIPOPROTEIN"/>
    <property type="match status" value="1"/>
</dbReference>
<evidence type="ECO:0000313" key="10">
    <source>
        <dbReference type="Proteomes" id="UP000501939"/>
    </source>
</evidence>
<dbReference type="KEGG" id="alj:G8D99_05245"/>
<comment type="similarity">
    <text evidence="6">Belongs to the peptidase M48 family.</text>
</comment>
<dbReference type="GO" id="GO:0051603">
    <property type="term" value="P:proteolysis involved in protein catabolic process"/>
    <property type="evidence" value="ECO:0007669"/>
    <property type="project" value="TreeGrafter"/>
</dbReference>
<dbReference type="Pfam" id="PF01435">
    <property type="entry name" value="Peptidase_M48"/>
    <property type="match status" value="1"/>
</dbReference>
<comment type="cofactor">
    <cofactor evidence="6">
        <name>Zn(2+)</name>
        <dbReference type="ChEBI" id="CHEBI:29105"/>
    </cofactor>
    <text evidence="6">Binds 1 zinc ion per subunit.</text>
</comment>
<dbReference type="CDD" id="cd07331">
    <property type="entry name" value="M48C_Oma1_like"/>
    <property type="match status" value="1"/>
</dbReference>
<organism evidence="9 10">
    <name type="scientific">Acinetobacter lanii</name>
    <dbReference type="NCBI Taxonomy" id="2715163"/>
    <lineage>
        <taxon>Bacteria</taxon>
        <taxon>Pseudomonadati</taxon>
        <taxon>Pseudomonadota</taxon>
        <taxon>Gammaproteobacteria</taxon>
        <taxon>Moraxellales</taxon>
        <taxon>Moraxellaceae</taxon>
        <taxon>Acinetobacter</taxon>
    </lineage>
</organism>
<feature type="chain" id="PRO_5026351516" evidence="7">
    <location>
        <begin position="24"/>
        <end position="264"/>
    </location>
</feature>
<evidence type="ECO:0000256" key="5">
    <source>
        <dbReference type="ARBA" id="ARBA00023049"/>
    </source>
</evidence>
<dbReference type="RefSeq" id="WP_166323278.1">
    <property type="nucleotide sequence ID" value="NZ_CP049916.1"/>
</dbReference>
<evidence type="ECO:0000256" key="4">
    <source>
        <dbReference type="ARBA" id="ARBA00022833"/>
    </source>
</evidence>
<dbReference type="PANTHER" id="PTHR22726:SF1">
    <property type="entry name" value="METALLOENDOPEPTIDASE OMA1, MITOCHONDRIAL"/>
    <property type="match status" value="1"/>
</dbReference>
<keyword evidence="4 6" id="KW-0862">Zinc</keyword>
<dbReference type="GO" id="GO:0004222">
    <property type="term" value="F:metalloendopeptidase activity"/>
    <property type="evidence" value="ECO:0007669"/>
    <property type="project" value="InterPro"/>
</dbReference>
<dbReference type="Gene3D" id="3.30.2010.10">
    <property type="entry name" value="Metalloproteases ('zincins'), catalytic domain"/>
    <property type="match status" value="1"/>
</dbReference>
<gene>
    <name evidence="9" type="ORF">G8D99_05245</name>
</gene>
<proteinExistence type="inferred from homology"/>
<dbReference type="GO" id="GO:0046872">
    <property type="term" value="F:metal ion binding"/>
    <property type="evidence" value="ECO:0007669"/>
    <property type="project" value="UniProtKB-KW"/>
</dbReference>
<keyword evidence="10" id="KW-1185">Reference proteome</keyword>
<keyword evidence="2" id="KW-0479">Metal-binding</keyword>
<name>A0A6G8S314_9GAMM</name>